<feature type="domain" description="Glycosyl transferase CAP10" evidence="2">
    <location>
        <begin position="365"/>
        <end position="653"/>
    </location>
</feature>
<protein>
    <submittedName>
        <fullName evidence="3">CAZyme family GT90</fullName>
    </submittedName>
</protein>
<evidence type="ECO:0000313" key="4">
    <source>
        <dbReference type="Proteomes" id="UP001273209"/>
    </source>
</evidence>
<dbReference type="GeneID" id="87920229"/>
<dbReference type="InterPro" id="IPR051091">
    <property type="entry name" value="O-Glucosyltr/Glycosyltrsf_90"/>
</dbReference>
<dbReference type="AlphaFoldDB" id="A0AAE1LY86"/>
<feature type="region of interest" description="Disordered" evidence="1">
    <location>
        <begin position="45"/>
        <end position="118"/>
    </location>
</feature>
<evidence type="ECO:0000256" key="1">
    <source>
        <dbReference type="SAM" id="MobiDB-lite"/>
    </source>
</evidence>
<organism evidence="3 4">
    <name type="scientific">Trichoderma aggressivum f. europaeum</name>
    <dbReference type="NCBI Taxonomy" id="173218"/>
    <lineage>
        <taxon>Eukaryota</taxon>
        <taxon>Fungi</taxon>
        <taxon>Dikarya</taxon>
        <taxon>Ascomycota</taxon>
        <taxon>Pezizomycotina</taxon>
        <taxon>Sordariomycetes</taxon>
        <taxon>Hypocreomycetidae</taxon>
        <taxon>Hypocreales</taxon>
        <taxon>Hypocreaceae</taxon>
        <taxon>Trichoderma</taxon>
    </lineage>
</organism>
<dbReference type="SMART" id="SM00672">
    <property type="entry name" value="CAP10"/>
    <property type="match status" value="1"/>
</dbReference>
<evidence type="ECO:0000313" key="3">
    <source>
        <dbReference type="EMBL" id="KAK4072728.1"/>
    </source>
</evidence>
<proteinExistence type="predicted"/>
<dbReference type="PANTHER" id="PTHR12203:SF22">
    <property type="entry name" value="CAPSULE ASSOCIATED PROTEIN"/>
    <property type="match status" value="1"/>
</dbReference>
<reference evidence="3" key="1">
    <citation type="submission" date="2023-11" db="EMBL/GenBank/DDBJ databases">
        <title>The genome sequences of three competitors of mushroom-forming fungi.</title>
        <authorList>
            <person name="Beijen E."/>
            <person name="Ohm R.A."/>
        </authorList>
    </citation>
    <scope>NUCLEOTIDE SEQUENCE</scope>
    <source>
        <strain evidence="3">CBS 100526</strain>
    </source>
</reference>
<sequence length="677" mass="76640">MKMLSPGFPMRRSSGLVRYGVLAAILLLALYTFSHSSSDISRIPQPLPIGQAAPGKPLQPPNSNPAGNEAPVVPGGAKAPIATAPASQGTAKPDSANQEPIHKSLPPLGPPPTAGGHPIDKLVYDAQMTFAELTSKESKTVEEAAQAYRKRRGRHPPPGFDKWFEFARSKNAVIVEDFFDRIYQDLQPFWGLDPAVIRKEAWDFEMTINIRDGNATARSDFFWTKIWLKMIKTIDHLLPDMDIALNAMDEPRLVVPWEDMAGYMKNASKTIKMPKSKNVISEFQKLPRPGTGDVEVKTRAKNWEKTKPYWAIARRGCPPDSLARVEDLIKTADKTPAINSSYAEPHMYKGFVSNFSMSTEICHQPDLQALEGIFIEPISTSASKVLFPMFGGSKLGVNNEILLPAPMYWNEEERFTGGDNHGVSWEDKENKAIWRGVATGGQNTVHNWRGFQRHRFVAMNNGTTVSRVEHGEKADNFALPGEEYNLQAQKDGKLGEWIDQWANISFTDLSCTPPQNGKCNYTSHYFKPTKGMKMAEQFDSKYIPDIDGNSFSGRYLGFLRSTSLPIKATVWHEWHDSRLVAWKHFVPMDSRFIDYYGIMEYFLGYGGRNSHDHVAEKIATEGKEWADLVLRKEDMQIYVLRLLYEYARLLDDKRDSLGWVDDVLKNPSLEKTWNWWW</sequence>
<feature type="compositionally biased region" description="Polar residues" evidence="1">
    <location>
        <begin position="85"/>
        <end position="98"/>
    </location>
</feature>
<comment type="caution">
    <text evidence="3">The sequence shown here is derived from an EMBL/GenBank/DDBJ whole genome shotgun (WGS) entry which is preliminary data.</text>
</comment>
<dbReference type="RefSeq" id="XP_062755286.1">
    <property type="nucleotide sequence ID" value="XM_062900324.1"/>
</dbReference>
<dbReference type="EMBL" id="JAWRVG010000021">
    <property type="protein sequence ID" value="KAK4072728.1"/>
    <property type="molecule type" value="Genomic_DNA"/>
</dbReference>
<gene>
    <name evidence="3" type="ORF">Triagg1_5773</name>
</gene>
<keyword evidence="4" id="KW-1185">Reference proteome</keyword>
<dbReference type="InterPro" id="IPR006598">
    <property type="entry name" value="CAP10"/>
</dbReference>
<name>A0AAE1LY86_9HYPO</name>
<evidence type="ECO:0000259" key="2">
    <source>
        <dbReference type="SMART" id="SM00672"/>
    </source>
</evidence>
<dbReference type="PANTHER" id="PTHR12203">
    <property type="entry name" value="KDEL LYS-ASP-GLU-LEU CONTAINING - RELATED"/>
    <property type="match status" value="1"/>
</dbReference>
<accession>A0AAE1LY86</accession>
<dbReference type="Proteomes" id="UP001273209">
    <property type="component" value="Unassembled WGS sequence"/>
</dbReference>
<dbReference type="Pfam" id="PF05686">
    <property type="entry name" value="Glyco_transf_90"/>
    <property type="match status" value="1"/>
</dbReference>